<gene>
    <name evidence="1" type="ORF">WG78_10985</name>
</gene>
<protein>
    <submittedName>
        <fullName evidence="1">Uncharacterized protein</fullName>
    </submittedName>
</protein>
<name>A0A0N1JSS2_9NEIS</name>
<organism evidence="1 2">
    <name type="scientific">Amantichitinum ursilacus</name>
    <dbReference type="NCBI Taxonomy" id="857265"/>
    <lineage>
        <taxon>Bacteria</taxon>
        <taxon>Pseudomonadati</taxon>
        <taxon>Pseudomonadota</taxon>
        <taxon>Betaproteobacteria</taxon>
        <taxon>Neisseriales</taxon>
        <taxon>Chitinibacteraceae</taxon>
        <taxon>Amantichitinum</taxon>
    </lineage>
</organism>
<dbReference type="EMBL" id="LAQT01000008">
    <property type="protein sequence ID" value="KPC53010.1"/>
    <property type="molecule type" value="Genomic_DNA"/>
</dbReference>
<evidence type="ECO:0000313" key="1">
    <source>
        <dbReference type="EMBL" id="KPC53010.1"/>
    </source>
</evidence>
<proteinExistence type="predicted"/>
<dbReference type="AlphaFoldDB" id="A0A0N1JSS2"/>
<keyword evidence="2" id="KW-1185">Reference proteome</keyword>
<comment type="caution">
    <text evidence="1">The sequence shown here is derived from an EMBL/GenBank/DDBJ whole genome shotgun (WGS) entry which is preliminary data.</text>
</comment>
<dbReference type="Proteomes" id="UP000037939">
    <property type="component" value="Unassembled WGS sequence"/>
</dbReference>
<reference evidence="1 2" key="1">
    <citation type="submission" date="2015-07" db="EMBL/GenBank/DDBJ databases">
        <title>Draft genome sequence of the Amantichitinum ursilacus IGB-41, a new chitin-degrading bacterium.</title>
        <authorList>
            <person name="Kirstahler P."/>
            <person name="Guenther M."/>
            <person name="Grumaz C."/>
            <person name="Rupp S."/>
            <person name="Zibek S."/>
            <person name="Sohn K."/>
        </authorList>
    </citation>
    <scope>NUCLEOTIDE SEQUENCE [LARGE SCALE GENOMIC DNA]</scope>
    <source>
        <strain evidence="1 2">IGB-41</strain>
    </source>
</reference>
<accession>A0A0N1JSS2</accession>
<sequence length="107" mass="11740">MLAPLHVEAKALKRCSPAAVNLYLKALLRMMDKSDGRVRGPRRTMLSWAVTEVGLVKARGALPRPLQHQEVVRLLDELVIAGAVENFGDATELHLVLVHRKPGMVAA</sequence>
<dbReference type="STRING" id="857265.WG78_10985"/>
<evidence type="ECO:0000313" key="2">
    <source>
        <dbReference type="Proteomes" id="UP000037939"/>
    </source>
</evidence>